<comment type="similarity">
    <text evidence="1 9">Belongs to the peptidase M4 family.</text>
</comment>
<dbReference type="PANTHER" id="PTHR33794">
    <property type="entry name" value="BACILLOLYSIN"/>
    <property type="match status" value="1"/>
</dbReference>
<organism evidence="13 14">
    <name type="scientific">Streptomyces caatingaensis</name>
    <dbReference type="NCBI Taxonomy" id="1678637"/>
    <lineage>
        <taxon>Bacteria</taxon>
        <taxon>Bacillati</taxon>
        <taxon>Actinomycetota</taxon>
        <taxon>Actinomycetes</taxon>
        <taxon>Kitasatosporales</taxon>
        <taxon>Streptomycetaceae</taxon>
        <taxon>Streptomyces</taxon>
    </lineage>
</organism>
<comment type="cofactor">
    <cofactor evidence="9">
        <name>Zn(2+)</name>
        <dbReference type="ChEBI" id="CHEBI:29105"/>
    </cofactor>
</comment>
<keyword evidence="2 9" id="KW-0645">Protease</keyword>
<evidence type="ECO:0000256" key="3">
    <source>
        <dbReference type="ARBA" id="ARBA00022723"/>
    </source>
</evidence>
<keyword evidence="3" id="KW-0479">Metal-binding</keyword>
<dbReference type="STRING" id="1678637.AC230_17885"/>
<evidence type="ECO:0000256" key="4">
    <source>
        <dbReference type="ARBA" id="ARBA00022729"/>
    </source>
</evidence>
<evidence type="ECO:0000256" key="2">
    <source>
        <dbReference type="ARBA" id="ARBA00022670"/>
    </source>
</evidence>
<evidence type="ECO:0000256" key="9">
    <source>
        <dbReference type="RuleBase" id="RU366073"/>
    </source>
</evidence>
<reference evidence="14" key="1">
    <citation type="submission" date="2015-07" db="EMBL/GenBank/DDBJ databases">
        <title>Draft genome sequence of Streptomyces sp. CMAA 1322, a bacterium isolated from Caatinga biome, from dry forest semiarid of Brazil.</title>
        <authorList>
            <person name="Santos S.N."/>
            <person name="Gacesa R."/>
            <person name="Taketani R.G."/>
            <person name="Long P.F."/>
            <person name="Melo I.S."/>
        </authorList>
    </citation>
    <scope>NUCLEOTIDE SEQUENCE [LARGE SCALE GENOMIC DNA]</scope>
    <source>
        <strain evidence="14">CMAA 1322</strain>
    </source>
</reference>
<evidence type="ECO:0000256" key="8">
    <source>
        <dbReference type="PIRSR" id="PIRSR623612-1"/>
    </source>
</evidence>
<dbReference type="InterPro" id="IPR001570">
    <property type="entry name" value="Peptidase_M4_C_domain"/>
</dbReference>
<proteinExistence type="inferred from homology"/>
<dbReference type="GO" id="GO:0046872">
    <property type="term" value="F:metal ion binding"/>
    <property type="evidence" value="ECO:0007669"/>
    <property type="project" value="UniProtKB-UniRule"/>
</dbReference>
<comment type="subcellular location">
    <subcellularLocation>
        <location evidence="9">Secreted</location>
    </subcellularLocation>
</comment>
<dbReference type="PRINTS" id="PR00730">
    <property type="entry name" value="THERMOLYSIN"/>
</dbReference>
<gene>
    <name evidence="13" type="ORF">AC230_17885</name>
</gene>
<dbReference type="GO" id="GO:0004222">
    <property type="term" value="F:metalloendopeptidase activity"/>
    <property type="evidence" value="ECO:0007669"/>
    <property type="project" value="UniProtKB-UniRule"/>
</dbReference>
<keyword evidence="6 9" id="KW-0862">Zinc</keyword>
<feature type="domain" description="Peptidase M4" evidence="10">
    <location>
        <begin position="193"/>
        <end position="341"/>
    </location>
</feature>
<dbReference type="Gene3D" id="1.10.390.10">
    <property type="entry name" value="Neutral Protease Domain 2"/>
    <property type="match status" value="1"/>
</dbReference>
<feature type="active site" description="Proton donor" evidence="8">
    <location>
        <position position="416"/>
    </location>
</feature>
<dbReference type="EMBL" id="LFXA01000011">
    <property type="protein sequence ID" value="KNB51019.1"/>
    <property type="molecule type" value="Genomic_DNA"/>
</dbReference>
<comment type="function">
    <text evidence="9">Extracellular zinc metalloprotease.</text>
</comment>
<evidence type="ECO:0000256" key="1">
    <source>
        <dbReference type="ARBA" id="ARBA00009388"/>
    </source>
</evidence>
<feature type="chain" id="PRO_5023157022" description="Neutral metalloproteinase" evidence="9">
    <location>
        <begin position="36"/>
        <end position="514"/>
    </location>
</feature>
<dbReference type="CDD" id="cd09597">
    <property type="entry name" value="M4_TLP"/>
    <property type="match status" value="1"/>
</dbReference>
<dbReference type="Pfam" id="PF01447">
    <property type="entry name" value="Peptidase_M4"/>
    <property type="match status" value="1"/>
</dbReference>
<dbReference type="Gene3D" id="3.10.450.490">
    <property type="match status" value="1"/>
</dbReference>
<keyword evidence="9" id="KW-0964">Secreted</keyword>
<dbReference type="SUPFAM" id="SSF55486">
    <property type="entry name" value="Metalloproteases ('zincins'), catalytic domain"/>
    <property type="match status" value="1"/>
</dbReference>
<dbReference type="InterPro" id="IPR023612">
    <property type="entry name" value="Peptidase_M4"/>
</dbReference>
<feature type="active site" evidence="8">
    <location>
        <position position="334"/>
    </location>
</feature>
<dbReference type="InterPro" id="IPR050728">
    <property type="entry name" value="Zinc_Metalloprotease_M4"/>
</dbReference>
<dbReference type="AlphaFoldDB" id="A0A0K9XC80"/>
<sequence length="514" mass="54800">MRHTRIARRPAVAASAATIAAALIAAGFTGAPAQAAGAEDPARALRLGAKEKLVERGTITDEDGTVHTRYERTYAGLPVIGGDVVVEKSADGKVQDVTKATEETIKVPTTEAKVPAPAAGRSAFAAARKSDGAGAFVRTQAPRKVIWAASGKPVLAYESVIGGVQHDGTPSELHVVTDATTGKKLDEYQAIETGSGTGVYNGKVPVNSVKSGGKFYMWDKARGGHVTYHAKNRDGGSSFPAFANSRDVWGNGKQSNGQSAAVDAQYGAAKTWDYYLNVHKRKGIRGNGKAANSFVHFGNNYDNAFWSDECFCMVYGDGKGNKKPLTSLDVAGHEMTHGVTSATARLRYAGESGGLNEATSDIFGTAVEFYARNGKDKGDYLMGERLGKPLRYMDKPSRDGRSADYWSKSVGKLDVHYSSGVANHFFYLLAEGSGKKTINGVAYNSPTWGGKKVRGIGRGAAEKIWYRALTRYMTSTTNFKGARAATLKAARDLYGTKSGQYKSVQAAWDGVNVK</sequence>
<dbReference type="Pfam" id="PF02868">
    <property type="entry name" value="Peptidase_M4_C"/>
    <property type="match status" value="1"/>
</dbReference>
<dbReference type="Pfam" id="PF07504">
    <property type="entry name" value="FTP"/>
    <property type="match status" value="1"/>
</dbReference>
<dbReference type="PROSITE" id="PS51318">
    <property type="entry name" value="TAT"/>
    <property type="match status" value="1"/>
</dbReference>
<dbReference type="PATRIC" id="fig|1678637.3.peg.3856"/>
<name>A0A0K9XC80_9ACTN</name>
<keyword evidence="14" id="KW-1185">Reference proteome</keyword>
<dbReference type="InterPro" id="IPR011096">
    <property type="entry name" value="FTP_domain"/>
</dbReference>
<dbReference type="InterPro" id="IPR006311">
    <property type="entry name" value="TAT_signal"/>
</dbReference>
<keyword evidence="7 9" id="KW-0482">Metalloprotease</keyword>
<evidence type="ECO:0000313" key="13">
    <source>
        <dbReference type="EMBL" id="KNB51019.1"/>
    </source>
</evidence>
<evidence type="ECO:0000259" key="12">
    <source>
        <dbReference type="Pfam" id="PF07504"/>
    </source>
</evidence>
<dbReference type="Gene3D" id="3.10.170.10">
    <property type="match status" value="1"/>
</dbReference>
<evidence type="ECO:0000256" key="7">
    <source>
        <dbReference type="ARBA" id="ARBA00023049"/>
    </source>
</evidence>
<keyword evidence="5 9" id="KW-0378">Hydrolase</keyword>
<feature type="domain" description="FTP" evidence="12">
    <location>
        <begin position="52"/>
        <end position="99"/>
    </location>
</feature>
<dbReference type="EC" id="3.4.24.-" evidence="9"/>
<dbReference type="Proteomes" id="UP000037288">
    <property type="component" value="Unassembled WGS sequence"/>
</dbReference>
<accession>A0A0K9XC80</accession>
<dbReference type="OrthoDB" id="291295at2"/>
<feature type="domain" description="Peptidase M4 C-terminal" evidence="11">
    <location>
        <begin position="344"/>
        <end position="513"/>
    </location>
</feature>
<dbReference type="RefSeq" id="WP_049717270.1">
    <property type="nucleotide sequence ID" value="NZ_LFXA01000011.1"/>
</dbReference>
<evidence type="ECO:0000256" key="5">
    <source>
        <dbReference type="ARBA" id="ARBA00022801"/>
    </source>
</evidence>
<dbReference type="InterPro" id="IPR013856">
    <property type="entry name" value="Peptidase_M4_domain"/>
</dbReference>
<dbReference type="GO" id="GO:0006508">
    <property type="term" value="P:proteolysis"/>
    <property type="evidence" value="ECO:0007669"/>
    <property type="project" value="UniProtKB-KW"/>
</dbReference>
<protein>
    <recommendedName>
        <fullName evidence="9">Neutral metalloproteinase</fullName>
        <ecNumber evidence="9">3.4.24.-</ecNumber>
    </recommendedName>
</protein>
<evidence type="ECO:0000313" key="14">
    <source>
        <dbReference type="Proteomes" id="UP000037288"/>
    </source>
</evidence>
<keyword evidence="4 9" id="KW-0732">Signal</keyword>
<feature type="signal peptide" evidence="9">
    <location>
        <begin position="1"/>
        <end position="35"/>
    </location>
</feature>
<comment type="caution">
    <text evidence="13">The sequence shown here is derived from an EMBL/GenBank/DDBJ whole genome shotgun (WGS) entry which is preliminary data.</text>
</comment>
<evidence type="ECO:0000256" key="6">
    <source>
        <dbReference type="ARBA" id="ARBA00022833"/>
    </source>
</evidence>
<dbReference type="PANTHER" id="PTHR33794:SF1">
    <property type="entry name" value="BACILLOLYSIN"/>
    <property type="match status" value="1"/>
</dbReference>
<evidence type="ECO:0000259" key="11">
    <source>
        <dbReference type="Pfam" id="PF02868"/>
    </source>
</evidence>
<dbReference type="GO" id="GO:0005576">
    <property type="term" value="C:extracellular region"/>
    <property type="evidence" value="ECO:0007669"/>
    <property type="project" value="UniProtKB-SubCell"/>
</dbReference>
<dbReference type="InterPro" id="IPR027268">
    <property type="entry name" value="Peptidase_M4/M1_CTD_sf"/>
</dbReference>
<evidence type="ECO:0000259" key="10">
    <source>
        <dbReference type="Pfam" id="PF01447"/>
    </source>
</evidence>